<protein>
    <submittedName>
        <fullName evidence="1">Uncharacterized protein</fullName>
    </submittedName>
</protein>
<dbReference type="EMBL" id="LAZR01068077">
    <property type="protein sequence ID" value="KKK50332.1"/>
    <property type="molecule type" value="Genomic_DNA"/>
</dbReference>
<sequence>DADLSPFTPATPVDEALLGWVRGPRFDWYAPGVGLVKMEHRHANGQVTCAELAEYAVRGGQRSCLPGRVGNRWHYVWLDDRGRIWGHNLLLVASRHRKTGYLASAGYWYDPDITTKSGQGADAGL</sequence>
<evidence type="ECO:0000313" key="1">
    <source>
        <dbReference type="EMBL" id="KKK50332.1"/>
    </source>
</evidence>
<feature type="non-terminal residue" evidence="1">
    <location>
        <position position="1"/>
    </location>
</feature>
<name>A0A0F8W0X8_9ZZZZ</name>
<accession>A0A0F8W0X8</accession>
<gene>
    <name evidence="1" type="ORF">LCGC14_3126090</name>
</gene>
<proteinExistence type="predicted"/>
<organism evidence="1">
    <name type="scientific">marine sediment metagenome</name>
    <dbReference type="NCBI Taxonomy" id="412755"/>
    <lineage>
        <taxon>unclassified sequences</taxon>
        <taxon>metagenomes</taxon>
        <taxon>ecological metagenomes</taxon>
    </lineage>
</organism>
<comment type="caution">
    <text evidence="1">The sequence shown here is derived from an EMBL/GenBank/DDBJ whole genome shotgun (WGS) entry which is preliminary data.</text>
</comment>
<dbReference type="AlphaFoldDB" id="A0A0F8W0X8"/>
<reference evidence="1" key="1">
    <citation type="journal article" date="2015" name="Nature">
        <title>Complex archaea that bridge the gap between prokaryotes and eukaryotes.</title>
        <authorList>
            <person name="Spang A."/>
            <person name="Saw J.H."/>
            <person name="Jorgensen S.L."/>
            <person name="Zaremba-Niedzwiedzka K."/>
            <person name="Martijn J."/>
            <person name="Lind A.E."/>
            <person name="van Eijk R."/>
            <person name="Schleper C."/>
            <person name="Guy L."/>
            <person name="Ettema T.J."/>
        </authorList>
    </citation>
    <scope>NUCLEOTIDE SEQUENCE</scope>
</reference>